<dbReference type="GO" id="GO:0030246">
    <property type="term" value="F:carbohydrate binding"/>
    <property type="evidence" value="ECO:0007669"/>
    <property type="project" value="InterPro"/>
</dbReference>
<dbReference type="GO" id="GO:0005576">
    <property type="term" value="C:extracellular region"/>
    <property type="evidence" value="ECO:0007669"/>
    <property type="project" value="InterPro"/>
</dbReference>
<feature type="domain" description="Chitin-binding type-3" evidence="2">
    <location>
        <begin position="44"/>
        <end position="92"/>
    </location>
</feature>
<protein>
    <submittedName>
        <fullName evidence="3">Chitodextrinase</fullName>
    </submittedName>
</protein>
<evidence type="ECO:0000256" key="1">
    <source>
        <dbReference type="ARBA" id="ARBA00022801"/>
    </source>
</evidence>
<reference evidence="3 4" key="1">
    <citation type="submission" date="2017-02" db="EMBL/GenBank/DDBJ databases">
        <title>Pseudoalteromonas ulvae TC14 Genome.</title>
        <authorList>
            <person name="Molmeret M."/>
        </authorList>
    </citation>
    <scope>NUCLEOTIDE SEQUENCE [LARGE SCALE GENOMIC DNA]</scope>
    <source>
        <strain evidence="3">TC14</strain>
    </source>
</reference>
<dbReference type="InterPro" id="IPR036573">
    <property type="entry name" value="CBM_sf_5/12"/>
</dbReference>
<dbReference type="SUPFAM" id="SSF51055">
    <property type="entry name" value="Carbohydrate binding domain"/>
    <property type="match status" value="2"/>
</dbReference>
<dbReference type="GO" id="GO:0004553">
    <property type="term" value="F:hydrolase activity, hydrolyzing O-glycosyl compounds"/>
    <property type="evidence" value="ECO:0007669"/>
    <property type="project" value="InterPro"/>
</dbReference>
<evidence type="ECO:0000313" key="3">
    <source>
        <dbReference type="EMBL" id="OUL59300.1"/>
    </source>
</evidence>
<feature type="domain" description="Chitin-binding type-3" evidence="2">
    <location>
        <begin position="95"/>
        <end position="137"/>
    </location>
</feature>
<sequence>MEFEMIKLILFACIFFCSQAFTANIFQLSPHGTIIDLTNIEPNHQPWNASSIYLAGDIVTHNNSLFIAAFWVKGIEPIENQTYWDGWIWLQNTVIEKWQANKIYQGGSLIKHGTDYYFARYWNENNQPKAHSSWQRINDLFYLSPDLPPEHPDDYKTLDGVDQNDNGIRDDYERYVYEKFDSPQLITFSLSSASTLQLVIDIEQDRIPNLDAEISKQIILDFINISFCTEKIQNKFSSYRNPKLMYFNTIDRAYANRKGQNKAHDLIPWDDDFHLHTDMSCAILEGIMKGKNGKGSSKWRGIKS</sequence>
<comment type="caution">
    <text evidence="3">The sequence shown here is derived from an EMBL/GenBank/DDBJ whole genome shotgun (WGS) entry which is preliminary data.</text>
</comment>
<name>A0A244CUJ7_PSEDV</name>
<dbReference type="AlphaFoldDB" id="A0A244CUJ7"/>
<accession>A0A244CUJ7</accession>
<dbReference type="EMBL" id="MWPV01000001">
    <property type="protein sequence ID" value="OUL59300.1"/>
    <property type="molecule type" value="Genomic_DNA"/>
</dbReference>
<organism evidence="3 4">
    <name type="scientific">Pseudoalteromonas ulvae</name>
    <dbReference type="NCBI Taxonomy" id="107327"/>
    <lineage>
        <taxon>Bacteria</taxon>
        <taxon>Pseudomonadati</taxon>
        <taxon>Pseudomonadota</taxon>
        <taxon>Gammaproteobacteria</taxon>
        <taxon>Alteromonadales</taxon>
        <taxon>Pseudoalteromonadaceae</taxon>
        <taxon>Pseudoalteromonas</taxon>
    </lineage>
</organism>
<evidence type="ECO:0000259" key="2">
    <source>
        <dbReference type="SMART" id="SM00495"/>
    </source>
</evidence>
<dbReference type="OrthoDB" id="6284816at2"/>
<dbReference type="Proteomes" id="UP000194841">
    <property type="component" value="Unassembled WGS sequence"/>
</dbReference>
<keyword evidence="4" id="KW-1185">Reference proteome</keyword>
<dbReference type="CDD" id="cd12215">
    <property type="entry name" value="ChiC_BD"/>
    <property type="match status" value="2"/>
</dbReference>
<dbReference type="SMART" id="SM00495">
    <property type="entry name" value="ChtBD3"/>
    <property type="match status" value="2"/>
</dbReference>
<gene>
    <name evidence="3" type="ORF">B1199_03250</name>
</gene>
<proteinExistence type="predicted"/>
<dbReference type="InterPro" id="IPR003610">
    <property type="entry name" value="CBM5/12"/>
</dbReference>
<evidence type="ECO:0000313" key="4">
    <source>
        <dbReference type="Proteomes" id="UP000194841"/>
    </source>
</evidence>
<dbReference type="Gene3D" id="2.10.10.20">
    <property type="entry name" value="Carbohydrate-binding module superfamily 5/12"/>
    <property type="match status" value="2"/>
</dbReference>
<keyword evidence="1" id="KW-0378">Hydrolase</keyword>
<dbReference type="GO" id="GO:0005975">
    <property type="term" value="P:carbohydrate metabolic process"/>
    <property type="evidence" value="ECO:0007669"/>
    <property type="project" value="InterPro"/>
</dbReference>